<proteinExistence type="inferred from homology"/>
<feature type="active site" description="Proton donor" evidence="6">
    <location>
        <position position="105"/>
    </location>
</feature>
<comment type="similarity">
    <text evidence="4 6">Belongs to the GART family.</text>
</comment>
<accession>A0A379MQ97</accession>
<comment type="caution">
    <text evidence="6">Lacks conserved residue(s) required for the propagation of feature annotation.</text>
</comment>
<evidence type="ECO:0000256" key="4">
    <source>
        <dbReference type="ARBA" id="ARBA00038440"/>
    </source>
</evidence>
<dbReference type="InterPro" id="IPR036477">
    <property type="entry name" value="Formyl_transf_N_sf"/>
</dbReference>
<evidence type="ECO:0000256" key="3">
    <source>
        <dbReference type="ARBA" id="ARBA00022755"/>
    </source>
</evidence>
<sequence length="191" mass="20930">MTNIAIFASGSGTNAEAIMNHFSDSSCGRVALLLSNRGDAYALKRAERFGVPTAVFSRDEFLDPAGRVARLLREHRIDFIVLAGFLWLVPAFLTAGYAGRIVNIHPALLPKFGGKGMYGEHVHRAVIEAGEKESGITIHLVNERYDSGDTLFQATVPVAPDDTPESLAAKIHVLEHRHFPAVIERTIRSLR</sequence>
<dbReference type="EC" id="2.1.2.2" evidence="6"/>
<dbReference type="CDD" id="cd08645">
    <property type="entry name" value="FMT_core_GART"/>
    <property type="match status" value="1"/>
</dbReference>
<evidence type="ECO:0000256" key="1">
    <source>
        <dbReference type="ARBA" id="ARBA00005054"/>
    </source>
</evidence>
<dbReference type="UniPathway" id="UPA00074">
    <property type="reaction ID" value="UER00126"/>
</dbReference>
<dbReference type="PANTHER" id="PTHR43369">
    <property type="entry name" value="PHOSPHORIBOSYLGLYCINAMIDE FORMYLTRANSFERASE"/>
    <property type="match status" value="1"/>
</dbReference>
<comment type="pathway">
    <text evidence="1 6">Purine metabolism; IMP biosynthesis via de novo pathway; N(2)-formyl-N(1)-(5-phospho-D-ribosyl)glycinamide from N(1)-(5-phospho-D-ribosyl)glycinamide (10-formyl THF route): step 1/1.</text>
</comment>
<dbReference type="InterPro" id="IPR004607">
    <property type="entry name" value="GART"/>
</dbReference>
<keyword evidence="10" id="KW-1185">Reference proteome</keyword>
<dbReference type="GO" id="GO:0006189">
    <property type="term" value="P:'de novo' IMP biosynthetic process"/>
    <property type="evidence" value="ECO:0007669"/>
    <property type="project" value="UniProtKB-UniRule"/>
</dbReference>
<evidence type="ECO:0000256" key="6">
    <source>
        <dbReference type="HAMAP-Rule" id="MF_01930"/>
    </source>
</evidence>
<keyword evidence="7" id="KW-1133">Transmembrane helix</keyword>
<feature type="domain" description="Formyl transferase N-terminal" evidence="8">
    <location>
        <begin position="3"/>
        <end position="183"/>
    </location>
</feature>
<protein>
    <recommendedName>
        <fullName evidence="6">Phosphoribosylglycinamide formyltransferase</fullName>
        <ecNumber evidence="6">2.1.2.2</ecNumber>
    </recommendedName>
    <alternativeName>
        <fullName evidence="6">5'-phosphoribosylglycinamide transformylase</fullName>
    </alternativeName>
    <alternativeName>
        <fullName evidence="6">GAR transformylase</fullName>
        <shortName evidence="6">GART</shortName>
    </alternativeName>
</protein>
<dbReference type="RefSeq" id="WP_027290917.1">
    <property type="nucleotide sequence ID" value="NZ_CALVFX010000005.1"/>
</dbReference>
<reference evidence="9 10" key="1">
    <citation type="submission" date="2018-06" db="EMBL/GenBank/DDBJ databases">
        <authorList>
            <consortium name="Pathogen Informatics"/>
            <person name="Doyle S."/>
        </authorList>
    </citation>
    <scope>NUCLEOTIDE SEQUENCE [LARGE SCALE GENOMIC DNA]</scope>
    <source>
        <strain evidence="9 10">NCTC11190</strain>
    </source>
</reference>
<feature type="binding site" evidence="6">
    <location>
        <begin position="12"/>
        <end position="14"/>
    </location>
    <ligand>
        <name>N(1)-(5-phospho-beta-D-ribosyl)glycinamide</name>
        <dbReference type="ChEBI" id="CHEBI:143788"/>
    </ligand>
</feature>
<feature type="site" description="Raises pKa of active site His" evidence="6">
    <location>
        <position position="146"/>
    </location>
</feature>
<comment type="function">
    <text evidence="6">Catalyzes the transfer of a formyl group from 10-formyltetrahydrofolate to 5-phospho-ribosyl-glycinamide (GAR), producing 5-phospho-ribosyl-N-formylglycinamide (FGAR) and tetrahydrofolate.</text>
</comment>
<organism evidence="9 10">
    <name type="scientific">Rikenella microfusus</name>
    <dbReference type="NCBI Taxonomy" id="28139"/>
    <lineage>
        <taxon>Bacteria</taxon>
        <taxon>Pseudomonadati</taxon>
        <taxon>Bacteroidota</taxon>
        <taxon>Bacteroidia</taxon>
        <taxon>Bacteroidales</taxon>
        <taxon>Rikenellaceae</taxon>
        <taxon>Rikenella</taxon>
    </lineage>
</organism>
<comment type="catalytic activity">
    <reaction evidence="5 6">
        <text>N(1)-(5-phospho-beta-D-ribosyl)glycinamide + (6R)-10-formyltetrahydrofolate = N(2)-formyl-N(1)-(5-phospho-beta-D-ribosyl)glycinamide + (6S)-5,6,7,8-tetrahydrofolate + H(+)</text>
        <dbReference type="Rhea" id="RHEA:15053"/>
        <dbReference type="ChEBI" id="CHEBI:15378"/>
        <dbReference type="ChEBI" id="CHEBI:57453"/>
        <dbReference type="ChEBI" id="CHEBI:143788"/>
        <dbReference type="ChEBI" id="CHEBI:147286"/>
        <dbReference type="ChEBI" id="CHEBI:195366"/>
        <dbReference type="EC" id="2.1.2.2"/>
    </reaction>
</comment>
<dbReference type="SUPFAM" id="SSF53328">
    <property type="entry name" value="Formyltransferase"/>
    <property type="match status" value="1"/>
</dbReference>
<dbReference type="HAMAP" id="MF_01930">
    <property type="entry name" value="PurN"/>
    <property type="match status" value="1"/>
</dbReference>
<evidence type="ECO:0000256" key="7">
    <source>
        <dbReference type="SAM" id="Phobius"/>
    </source>
</evidence>
<name>A0A379MQ97_9BACT</name>
<keyword evidence="3 6" id="KW-0658">Purine biosynthesis</keyword>
<dbReference type="AlphaFoldDB" id="A0A379MQ97"/>
<evidence type="ECO:0000313" key="9">
    <source>
        <dbReference type="EMBL" id="SUE33050.1"/>
    </source>
</evidence>
<evidence type="ECO:0000256" key="5">
    <source>
        <dbReference type="ARBA" id="ARBA00047664"/>
    </source>
</evidence>
<dbReference type="InterPro" id="IPR001555">
    <property type="entry name" value="GART_AS"/>
</dbReference>
<keyword evidence="7" id="KW-0472">Membrane</keyword>
<dbReference type="OrthoDB" id="9806170at2"/>
<dbReference type="Proteomes" id="UP000255233">
    <property type="component" value="Unassembled WGS sequence"/>
</dbReference>
<dbReference type="GO" id="GO:0004644">
    <property type="term" value="F:phosphoribosylglycinamide formyltransferase activity"/>
    <property type="evidence" value="ECO:0007669"/>
    <property type="project" value="UniProtKB-UniRule"/>
</dbReference>
<dbReference type="EMBL" id="UGVL01000001">
    <property type="protein sequence ID" value="SUE33050.1"/>
    <property type="molecule type" value="Genomic_DNA"/>
</dbReference>
<dbReference type="PANTHER" id="PTHR43369:SF2">
    <property type="entry name" value="PHOSPHORIBOSYLGLYCINAMIDE FORMYLTRANSFERASE"/>
    <property type="match status" value="1"/>
</dbReference>
<gene>
    <name evidence="6 9" type="primary">purN</name>
    <name evidence="9" type="ORF">NCTC11190_00245</name>
</gene>
<feature type="transmembrane region" description="Helical" evidence="7">
    <location>
        <begin position="79"/>
        <end position="99"/>
    </location>
</feature>
<evidence type="ECO:0000256" key="2">
    <source>
        <dbReference type="ARBA" id="ARBA00022679"/>
    </source>
</evidence>
<evidence type="ECO:0000259" key="8">
    <source>
        <dbReference type="Pfam" id="PF00551"/>
    </source>
</evidence>
<feature type="binding site" evidence="6">
    <location>
        <position position="58"/>
    </location>
    <ligand>
        <name>(6R)-10-formyltetrahydrofolate</name>
        <dbReference type="ChEBI" id="CHEBI:195366"/>
    </ligand>
</feature>
<dbReference type="NCBIfam" id="TIGR00639">
    <property type="entry name" value="PurN"/>
    <property type="match status" value="1"/>
</dbReference>
<dbReference type="STRING" id="880526.GCA_000427365_01197"/>
<evidence type="ECO:0000313" key="10">
    <source>
        <dbReference type="Proteomes" id="UP000255233"/>
    </source>
</evidence>
<dbReference type="GO" id="GO:0005829">
    <property type="term" value="C:cytosol"/>
    <property type="evidence" value="ECO:0007669"/>
    <property type="project" value="TreeGrafter"/>
</dbReference>
<dbReference type="Pfam" id="PF00551">
    <property type="entry name" value="Formyl_trans_N"/>
    <property type="match status" value="1"/>
</dbReference>
<feature type="binding site" evidence="6">
    <location>
        <position position="103"/>
    </location>
    <ligand>
        <name>(6R)-10-formyltetrahydrofolate</name>
        <dbReference type="ChEBI" id="CHEBI:195366"/>
    </ligand>
</feature>
<dbReference type="PROSITE" id="PS00373">
    <property type="entry name" value="GART"/>
    <property type="match status" value="1"/>
</dbReference>
<dbReference type="InterPro" id="IPR002376">
    <property type="entry name" value="Formyl_transf_N"/>
</dbReference>
<keyword evidence="2 6" id="KW-0808">Transferase</keyword>
<dbReference type="Gene3D" id="3.40.50.170">
    <property type="entry name" value="Formyl transferase, N-terminal domain"/>
    <property type="match status" value="1"/>
</dbReference>
<keyword evidence="7" id="KW-0812">Transmembrane</keyword>